<evidence type="ECO:0000313" key="2">
    <source>
        <dbReference type="EMBL" id="KAF0292973.1"/>
    </source>
</evidence>
<dbReference type="GO" id="GO:0001517">
    <property type="term" value="F:N-acetylglucosamine 6-O-sulfotransferase activity"/>
    <property type="evidence" value="ECO:0007669"/>
    <property type="project" value="TreeGrafter"/>
</dbReference>
<keyword evidence="3" id="KW-1185">Reference proteome</keyword>
<dbReference type="PANTHER" id="PTHR10704">
    <property type="entry name" value="CARBOHYDRATE SULFOTRANSFERASE"/>
    <property type="match status" value="1"/>
</dbReference>
<name>A0A6A4VHB9_AMPAM</name>
<keyword evidence="2" id="KW-0808">Transferase</keyword>
<comment type="caution">
    <text evidence="2">The sequence shown here is derived from an EMBL/GenBank/DDBJ whole genome shotgun (WGS) entry which is preliminary data.</text>
</comment>
<dbReference type="PANTHER" id="PTHR10704:SF44">
    <property type="entry name" value="LD35051P-RELATED"/>
    <property type="match status" value="1"/>
</dbReference>
<dbReference type="OrthoDB" id="6138663at2759"/>
<organism evidence="2 3">
    <name type="scientific">Amphibalanus amphitrite</name>
    <name type="common">Striped barnacle</name>
    <name type="synonym">Balanus amphitrite</name>
    <dbReference type="NCBI Taxonomy" id="1232801"/>
    <lineage>
        <taxon>Eukaryota</taxon>
        <taxon>Metazoa</taxon>
        <taxon>Ecdysozoa</taxon>
        <taxon>Arthropoda</taxon>
        <taxon>Crustacea</taxon>
        <taxon>Multicrustacea</taxon>
        <taxon>Cirripedia</taxon>
        <taxon>Thoracica</taxon>
        <taxon>Thoracicalcarea</taxon>
        <taxon>Balanomorpha</taxon>
        <taxon>Balanoidea</taxon>
        <taxon>Balanidae</taxon>
        <taxon>Amphibalaninae</taxon>
        <taxon>Amphibalanus</taxon>
    </lineage>
</organism>
<protein>
    <submittedName>
        <fullName evidence="2">Carbohydrate sulfotransferase 5</fullName>
    </submittedName>
</protein>
<dbReference type="GO" id="GO:0006044">
    <property type="term" value="P:N-acetylglucosamine metabolic process"/>
    <property type="evidence" value="ECO:0007669"/>
    <property type="project" value="TreeGrafter"/>
</dbReference>
<dbReference type="EMBL" id="VIIS01001781">
    <property type="protein sequence ID" value="KAF0292973.1"/>
    <property type="molecule type" value="Genomic_DNA"/>
</dbReference>
<dbReference type="Proteomes" id="UP000440578">
    <property type="component" value="Unassembled WGS sequence"/>
</dbReference>
<reference evidence="2 3" key="1">
    <citation type="submission" date="2019-07" db="EMBL/GenBank/DDBJ databases">
        <title>Draft genome assembly of a fouling barnacle, Amphibalanus amphitrite (Darwin, 1854): The first reference genome for Thecostraca.</title>
        <authorList>
            <person name="Kim W."/>
        </authorList>
    </citation>
    <scope>NUCLEOTIDE SEQUENCE [LARGE SCALE GENOMIC DNA]</scope>
    <source>
        <strain evidence="2">SNU_AA5</strain>
        <tissue evidence="2">Soma without cirri and trophi</tissue>
    </source>
</reference>
<feature type="compositionally biased region" description="Basic residues" evidence="1">
    <location>
        <begin position="270"/>
        <end position="281"/>
    </location>
</feature>
<dbReference type="InterPro" id="IPR051135">
    <property type="entry name" value="Gal/GlcNAc/GalNAc_ST"/>
</dbReference>
<dbReference type="Pfam" id="PF13469">
    <property type="entry name" value="Sulfotransfer_3"/>
    <property type="match status" value="1"/>
</dbReference>
<feature type="compositionally biased region" description="Low complexity" evidence="1">
    <location>
        <begin position="293"/>
        <end position="307"/>
    </location>
</feature>
<feature type="region of interest" description="Disordered" evidence="1">
    <location>
        <begin position="221"/>
        <end position="325"/>
    </location>
</feature>
<dbReference type="GO" id="GO:0006790">
    <property type="term" value="P:sulfur compound metabolic process"/>
    <property type="evidence" value="ECO:0007669"/>
    <property type="project" value="TreeGrafter"/>
</dbReference>
<sequence length="373" mass="43099">MDGHTHQDLLCHTFSQFYLGEILSTSPNTAYFFEPFYYHVKNNISVSRLPGEEVQQTLRQLLTCQLNRTAVLREAKYRRFIWRPPVKLRGATPSADTLGRRCAAASTRVVKLVRPRLRQLLPLLQDAELGPHLRLVHLVRDPRGTLNSQLHATTVWNRLGEKLTTYCDGVRADLAAARPLHDARYQRVHYEQLALRPEQVAVQLYRGMQLPQPPMLHAYFQRHMNSSGPPPPPRPLVVRSRSSGKAGWRGPQPPADRRAELASRHTVLSRGKRAVPAKRPPKQQPARPKEQQLQKQLRQRKQQLLQLRRSHDREQKQQYFSTYRGPDFDPYHWRKELKPELIHELEHYCADVIAELETEATASPERDAAGPTR</sequence>
<dbReference type="AlphaFoldDB" id="A0A6A4VHB9"/>
<gene>
    <name evidence="2" type="primary">Chst5_0</name>
    <name evidence="2" type="ORF">FJT64_009090</name>
</gene>
<evidence type="ECO:0000313" key="3">
    <source>
        <dbReference type="Proteomes" id="UP000440578"/>
    </source>
</evidence>
<dbReference type="SUPFAM" id="SSF52540">
    <property type="entry name" value="P-loop containing nucleoside triphosphate hydrolases"/>
    <property type="match status" value="1"/>
</dbReference>
<dbReference type="Gene3D" id="3.40.50.300">
    <property type="entry name" value="P-loop containing nucleotide triphosphate hydrolases"/>
    <property type="match status" value="1"/>
</dbReference>
<dbReference type="InterPro" id="IPR027417">
    <property type="entry name" value="P-loop_NTPase"/>
</dbReference>
<evidence type="ECO:0000256" key="1">
    <source>
        <dbReference type="SAM" id="MobiDB-lite"/>
    </source>
</evidence>
<proteinExistence type="predicted"/>
<accession>A0A6A4VHB9</accession>